<dbReference type="EMBL" id="QWET01000007">
    <property type="protein sequence ID" value="RIH65023.1"/>
    <property type="molecule type" value="Genomic_DNA"/>
</dbReference>
<name>A0A399D0S3_9BACT</name>
<proteinExistence type="predicted"/>
<gene>
    <name evidence="2" type="ORF">D1164_10565</name>
</gene>
<organism evidence="2 3">
    <name type="scientific">Mariniphaga sediminis</name>
    <dbReference type="NCBI Taxonomy" id="1628158"/>
    <lineage>
        <taxon>Bacteria</taxon>
        <taxon>Pseudomonadati</taxon>
        <taxon>Bacteroidota</taxon>
        <taxon>Bacteroidia</taxon>
        <taxon>Marinilabiliales</taxon>
        <taxon>Prolixibacteraceae</taxon>
        <taxon>Mariniphaga</taxon>
    </lineage>
</organism>
<protein>
    <submittedName>
        <fullName evidence="2">Uncharacterized protein</fullName>
    </submittedName>
</protein>
<keyword evidence="1" id="KW-1133">Transmembrane helix</keyword>
<keyword evidence="1" id="KW-0812">Transmembrane</keyword>
<accession>A0A399D0S3</accession>
<keyword evidence="1" id="KW-0472">Membrane</keyword>
<evidence type="ECO:0000256" key="1">
    <source>
        <dbReference type="SAM" id="Phobius"/>
    </source>
</evidence>
<feature type="transmembrane region" description="Helical" evidence="1">
    <location>
        <begin position="22"/>
        <end position="38"/>
    </location>
</feature>
<keyword evidence="3" id="KW-1185">Reference proteome</keyword>
<sequence length="994" mass="112690">MTVNTPLTLINHDKRKNSAMKYTGYISAFFILSFIWGSCSPKNILLETDYFKYSIAGDGKNLYFTDKATGVDYLDTETISKCAYITVEGIIHEVTKVSLNENHLTMEFGDTGVKAALEVIHFKDRVTLKVASVTGQIESLTFLNVPLKLEGQSYEPFSACALSMNLFTHVQQVPALQTHLWGTCYERFGMEEAEVTLVCLPPDEILAAIRDVMSKAKDIPLSTAGGAWAQQSKEGYGSYILNYGSLTEKTVDEWIEMCSDVGFKQIDNHGGREDFFKFGSFELDKKKWPEGWEHFKRINDRLHEAGISSIFHTYAFFIDKDSKYVTPIPNKSLDYYKSFTLAEALELGDNEVVVQESTKGISAVTGFHVSNSRTIRIGEELIEFNNVTENPPYKFTGCKRGANGTKTSTHKVDSKVYHLKEQFGRFVPGPETELFDKIAHETAEIVNKCNFDGIYFDAIDASDILGGEENFWYFGTKFLIKVAEHLNPVVGMEMSSMSHHWWHYRSRWQAWDTPRRGFKRFVDIHSAAIKTDEYEHGYWRGHTPLINKFAPLENGSLMLPLQLGWWSNFTWNPPNTERTFPDDIEYLCCKMIGNNAGLALLGGFQKNEIERNPAFKQLNAIIKQYEELRLKNYFGEEVKKLLRQPGDEYTLFQEENGDWNFTPISYEKHKVTGLDNSTTNWNINNQFDSQPLILRIETLMSAKSYDDPNNILLTDLSDIREFSLKGAADGIMGTINISTEKMLESEASIAFSASSSGKSPREGSWICFEKNFEPWLNLGNNQALGVWIKGDGKGELLNLRLETPEQFSAGVRGDHFIKIDFTGWKYFELVEIESSKFSNYIWPGKEISPESVVKDLFVYKSYLHSVQFDKVNKLQFWYNNLPAGEEANILIGPVKALPLATGFIENPSVTIGNEKIVFPVRIESGMYLEFRSVDDCKLYGPNGEFLKKVKPEGTVPILKNGSNKILLSGNEPDVMNCRLQVTVISKGSPLKINN</sequence>
<reference evidence="2 3" key="1">
    <citation type="journal article" date="2015" name="Int. J. Syst. Evol. Microbiol.">
        <title>Mariniphaga sediminis sp. nov., isolated from coastal sediment.</title>
        <authorList>
            <person name="Wang F.Q."/>
            <person name="Shen Q.Y."/>
            <person name="Chen G.J."/>
            <person name="Du Z.J."/>
        </authorList>
    </citation>
    <scope>NUCLEOTIDE SEQUENCE [LARGE SCALE GENOMIC DNA]</scope>
    <source>
        <strain evidence="2 3">SY21</strain>
    </source>
</reference>
<dbReference type="AlphaFoldDB" id="A0A399D0S3"/>
<evidence type="ECO:0000313" key="3">
    <source>
        <dbReference type="Proteomes" id="UP000266441"/>
    </source>
</evidence>
<dbReference type="Proteomes" id="UP000266441">
    <property type="component" value="Unassembled WGS sequence"/>
</dbReference>
<evidence type="ECO:0000313" key="2">
    <source>
        <dbReference type="EMBL" id="RIH65023.1"/>
    </source>
</evidence>
<comment type="caution">
    <text evidence="2">The sequence shown here is derived from an EMBL/GenBank/DDBJ whole genome shotgun (WGS) entry which is preliminary data.</text>
</comment>